<dbReference type="EMBL" id="JACASF010000001">
    <property type="protein sequence ID" value="KAF6500524.1"/>
    <property type="molecule type" value="Genomic_DNA"/>
</dbReference>
<feature type="compositionally biased region" description="Polar residues" evidence="1">
    <location>
        <begin position="426"/>
        <end position="441"/>
    </location>
</feature>
<dbReference type="InterPro" id="IPR052853">
    <property type="entry name" value="Actin_dynamics_regulator"/>
</dbReference>
<evidence type="ECO:0000313" key="3">
    <source>
        <dbReference type="Proteomes" id="UP000550707"/>
    </source>
</evidence>
<feature type="compositionally biased region" description="Basic and acidic residues" evidence="1">
    <location>
        <begin position="192"/>
        <end position="204"/>
    </location>
</feature>
<feature type="region of interest" description="Disordered" evidence="1">
    <location>
        <begin position="1"/>
        <end position="53"/>
    </location>
</feature>
<dbReference type="PANTHER" id="PTHR47574">
    <property type="entry name" value="CANCER-RELATED REGULATOR OF ACTIN DYNAMICS"/>
    <property type="match status" value="1"/>
</dbReference>
<organism evidence="2 3">
    <name type="scientific">Molossus molossus</name>
    <name type="common">Pallas' mastiff bat</name>
    <name type="synonym">Vespertilio molossus</name>
    <dbReference type="NCBI Taxonomy" id="27622"/>
    <lineage>
        <taxon>Eukaryota</taxon>
        <taxon>Metazoa</taxon>
        <taxon>Chordata</taxon>
        <taxon>Craniata</taxon>
        <taxon>Vertebrata</taxon>
        <taxon>Euteleostomi</taxon>
        <taxon>Mammalia</taxon>
        <taxon>Eutheria</taxon>
        <taxon>Laurasiatheria</taxon>
        <taxon>Chiroptera</taxon>
        <taxon>Yangochiroptera</taxon>
        <taxon>Molossidae</taxon>
        <taxon>Molossus</taxon>
    </lineage>
</organism>
<feature type="compositionally biased region" description="Basic and acidic residues" evidence="1">
    <location>
        <begin position="211"/>
        <end position="221"/>
    </location>
</feature>
<dbReference type="Proteomes" id="UP000550707">
    <property type="component" value="Unassembled WGS sequence"/>
</dbReference>
<comment type="caution">
    <text evidence="2">The sequence shown here is derived from an EMBL/GenBank/DDBJ whole genome shotgun (WGS) entry which is preliminary data.</text>
</comment>
<evidence type="ECO:0000256" key="1">
    <source>
        <dbReference type="SAM" id="MobiDB-lite"/>
    </source>
</evidence>
<feature type="compositionally biased region" description="Basic and acidic residues" evidence="1">
    <location>
        <begin position="19"/>
        <end position="46"/>
    </location>
</feature>
<evidence type="ECO:0000313" key="2">
    <source>
        <dbReference type="EMBL" id="KAF6500524.1"/>
    </source>
</evidence>
<protein>
    <submittedName>
        <fullName evidence="2">Uncharacterized protein</fullName>
    </submittedName>
</protein>
<dbReference type="PANTHER" id="PTHR47574:SF3">
    <property type="entry name" value="CAPPING PROTEIN-INHIBITING REGULATOR OF ACTIN DYNAMICS"/>
    <property type="match status" value="1"/>
</dbReference>
<feature type="compositionally biased region" description="Low complexity" evidence="1">
    <location>
        <begin position="80"/>
        <end position="97"/>
    </location>
</feature>
<sequence>MSLPSPQKQEGPGETPAPVEKKEAATPEKDRKVEELRWQEVDERQTMPRPYTFQVSSGGRQILFPKVNLSPVTPVKDAGPASAPHEPKAPKASPASHALPLSLSIPHTAILVTGAQLCGPAVNLSQIKDTACKSLLGLSEEKKQVDVPSLENPARAPADPRAGSGKARPPQESPSSAAALAEWASIRSRILKNAEGDQHSKRDPSQPGDEQTPRGRSDSRGNLRKTPPGNAKFSIMPAWQKFSDGGTETSKQNTEAESIRRRPMLEASDKTAPLPPAANSNDHCKGAENLGVHQEPTDTTEGCKFAKDLPSFLVPSLPYPLQRAVAQAEPETTLDSETSSARGKADPAVPGGEEKASPFGIKLRRTNYSLRFHCDQQTEKKKKRHSSTGDGADGGPPAPGSTDGEKEAEGVALKHGPALPPERKQAPSTWEDSAVSPSSPTGEAFPSARGWEERKAGAAEQTLSGRRQTRGQSRNLAAAVDNVSAAEAEGLSGAAGHQGGEEASQGGQAGGKALQRPRRCQSTARRQQCQQSWIPAQARGSARREAGDGRVQAGAQRAAEEGQHPPHVGDSGDLGFDAPRATGEGSHKEVFHPRRCPGVNRTSLAGFGQKESQGLERLPADH</sequence>
<feature type="region of interest" description="Disordered" evidence="1">
    <location>
        <begin position="70"/>
        <end position="97"/>
    </location>
</feature>
<feature type="region of interest" description="Disordered" evidence="1">
    <location>
        <begin position="324"/>
        <end position="622"/>
    </location>
</feature>
<feature type="compositionally biased region" description="Polar residues" evidence="1">
    <location>
        <begin position="246"/>
        <end position="256"/>
    </location>
</feature>
<dbReference type="GO" id="GO:2000813">
    <property type="term" value="P:negative regulation of barbed-end actin filament capping"/>
    <property type="evidence" value="ECO:0007669"/>
    <property type="project" value="TreeGrafter"/>
</dbReference>
<proteinExistence type="predicted"/>
<name>A0A7J8JUF2_MOLMO</name>
<feature type="compositionally biased region" description="Polar residues" evidence="1">
    <location>
        <begin position="461"/>
        <end position="475"/>
    </location>
</feature>
<feature type="compositionally biased region" description="Polar residues" evidence="1">
    <location>
        <begin position="520"/>
        <end position="534"/>
    </location>
</feature>
<keyword evidence="3" id="KW-1185">Reference proteome</keyword>
<feature type="region of interest" description="Disordered" evidence="1">
    <location>
        <begin position="142"/>
        <end position="303"/>
    </location>
</feature>
<accession>A0A7J8JUF2</accession>
<reference evidence="2 3" key="1">
    <citation type="journal article" date="2020" name="Nature">
        <title>Six reference-quality genomes reveal evolution of bat adaptations.</title>
        <authorList>
            <person name="Jebb D."/>
            <person name="Huang Z."/>
            <person name="Pippel M."/>
            <person name="Hughes G.M."/>
            <person name="Lavrichenko K."/>
            <person name="Devanna P."/>
            <person name="Winkler S."/>
            <person name="Jermiin L.S."/>
            <person name="Skirmuntt E.C."/>
            <person name="Katzourakis A."/>
            <person name="Burkitt-Gray L."/>
            <person name="Ray D.A."/>
            <person name="Sullivan K.A.M."/>
            <person name="Roscito J.G."/>
            <person name="Kirilenko B.M."/>
            <person name="Davalos L.M."/>
            <person name="Corthals A.P."/>
            <person name="Power M.L."/>
            <person name="Jones G."/>
            <person name="Ransome R.D."/>
            <person name="Dechmann D.K.N."/>
            <person name="Locatelli A.G."/>
            <person name="Puechmaille S.J."/>
            <person name="Fedrigo O."/>
            <person name="Jarvis E.D."/>
            <person name="Hiller M."/>
            <person name="Vernes S.C."/>
            <person name="Myers E.W."/>
            <person name="Teeling E.C."/>
        </authorList>
    </citation>
    <scope>NUCLEOTIDE SEQUENCE [LARGE SCALE GENOMIC DNA]</scope>
    <source>
        <strain evidence="2">MMolMol1</strain>
        <tissue evidence="2">Muscle</tissue>
    </source>
</reference>
<feature type="compositionally biased region" description="Low complexity" evidence="1">
    <location>
        <begin position="477"/>
        <end position="506"/>
    </location>
</feature>
<feature type="compositionally biased region" description="Basic and acidic residues" evidence="1">
    <location>
        <begin position="257"/>
        <end position="269"/>
    </location>
</feature>
<gene>
    <name evidence="2" type="ORF">HJG59_007260</name>
</gene>
<dbReference type="GO" id="GO:0030277">
    <property type="term" value="P:maintenance of gastrointestinal epithelium"/>
    <property type="evidence" value="ECO:0007669"/>
    <property type="project" value="TreeGrafter"/>
</dbReference>
<dbReference type="AlphaFoldDB" id="A0A7J8JUF2"/>